<evidence type="ECO:0000259" key="1">
    <source>
        <dbReference type="SMART" id="SM00507"/>
    </source>
</evidence>
<dbReference type="GO" id="GO:0004519">
    <property type="term" value="F:endonuclease activity"/>
    <property type="evidence" value="ECO:0007669"/>
    <property type="project" value="InterPro"/>
</dbReference>
<protein>
    <submittedName>
        <fullName evidence="2">RNA-directed DNA polymerase</fullName>
    </submittedName>
</protein>
<dbReference type="GO" id="GO:0003964">
    <property type="term" value="F:RNA-directed DNA polymerase activity"/>
    <property type="evidence" value="ECO:0007669"/>
    <property type="project" value="UniProtKB-KW"/>
</dbReference>
<keyword evidence="2" id="KW-0614">Plasmid</keyword>
<dbReference type="InterPro" id="IPR003615">
    <property type="entry name" value="HNH_nuc"/>
</dbReference>
<evidence type="ECO:0000313" key="2">
    <source>
        <dbReference type="EMBL" id="ACD06125.1"/>
    </source>
</evidence>
<accession>B2TST8</accession>
<dbReference type="GO" id="GO:0003676">
    <property type="term" value="F:nucleic acid binding"/>
    <property type="evidence" value="ECO:0007669"/>
    <property type="project" value="InterPro"/>
</dbReference>
<dbReference type="Proteomes" id="UP000001030">
    <property type="component" value="Plasmid pBS512_211"/>
</dbReference>
<feature type="domain" description="HNH nuclease" evidence="1">
    <location>
        <begin position="27"/>
        <end position="80"/>
    </location>
</feature>
<gene>
    <name evidence="2" type="ordered locus">SbBS512_A0112</name>
</gene>
<keyword evidence="2" id="KW-0695">RNA-directed DNA polymerase</keyword>
<reference evidence="3" key="1">
    <citation type="submission" date="2008-05" db="EMBL/GenBank/DDBJ databases">
        <title>Complete sequence of Shigella boydii serotype 18 strain BS512.</title>
        <authorList>
            <person name="Rasko D.A."/>
            <person name="Rosovitz M."/>
            <person name="Maurelli A.T."/>
            <person name="Myers G."/>
            <person name="Seshadri R."/>
            <person name="Cer R."/>
            <person name="Jiang L."/>
            <person name="Ravel J."/>
            <person name="Sebastian Y."/>
        </authorList>
    </citation>
    <scope>NUCLEOTIDE SEQUENCE [LARGE SCALE GENOMIC DNA]</scope>
    <source>
        <strain evidence="3">CDC 3083-94 / BS512</strain>
        <plasmid evidence="3">pBS512_211</plasmid>
    </source>
</reference>
<dbReference type="SMART" id="SM00507">
    <property type="entry name" value="HNHc"/>
    <property type="match status" value="1"/>
</dbReference>
<proteinExistence type="predicted"/>
<sequence length="94" mass="10371">MHSTLSPLVPVYPVFITVIADHDKPQPSGCLLESQSSLCPICRQRITHETGWNVHHKVKKVMGGGEELSNLVLLHPNCHRQLHSCEAGSLKKGL</sequence>
<dbReference type="KEGG" id="sbc:SbBS512_A0112"/>
<keyword evidence="3" id="KW-1185">Reference proteome</keyword>
<dbReference type="EMBL" id="CP001062">
    <property type="protein sequence ID" value="ACD06125.1"/>
    <property type="molecule type" value="Genomic_DNA"/>
</dbReference>
<dbReference type="AlphaFoldDB" id="B2TST8"/>
<organism evidence="2 3">
    <name type="scientific">Shigella boydii serotype 18 (strain CDC 3083-94 / BS512)</name>
    <dbReference type="NCBI Taxonomy" id="344609"/>
    <lineage>
        <taxon>Bacteria</taxon>
        <taxon>Pseudomonadati</taxon>
        <taxon>Pseudomonadota</taxon>
        <taxon>Gammaproteobacteria</taxon>
        <taxon>Enterobacterales</taxon>
        <taxon>Enterobacteriaceae</taxon>
        <taxon>Shigella</taxon>
    </lineage>
</organism>
<name>B2TST8_SHIB3</name>
<dbReference type="GO" id="GO:0008270">
    <property type="term" value="F:zinc ion binding"/>
    <property type="evidence" value="ECO:0007669"/>
    <property type="project" value="InterPro"/>
</dbReference>
<keyword evidence="2" id="KW-0548">Nucleotidyltransferase</keyword>
<dbReference type="InterPro" id="IPR002711">
    <property type="entry name" value="HNH"/>
</dbReference>
<geneLocation type="plasmid" evidence="2 3">
    <name>pBS512_211</name>
</geneLocation>
<dbReference type="Gene3D" id="1.10.30.50">
    <property type="match status" value="1"/>
</dbReference>
<dbReference type="HOGENOM" id="CLU_2384537_0_0_6"/>
<dbReference type="CDD" id="cd00085">
    <property type="entry name" value="HNHc"/>
    <property type="match status" value="1"/>
</dbReference>
<dbReference type="Pfam" id="PF01844">
    <property type="entry name" value="HNH"/>
    <property type="match status" value="1"/>
</dbReference>
<keyword evidence="2" id="KW-0808">Transferase</keyword>
<evidence type="ECO:0000313" key="3">
    <source>
        <dbReference type="Proteomes" id="UP000001030"/>
    </source>
</evidence>